<protein>
    <submittedName>
        <fullName evidence="1">Uncharacterized protein</fullName>
    </submittedName>
</protein>
<sequence length="99" mass="11220">MTAIEKLNSIITSVDALAQIADDCNFPAVRAIYNATASGRIELFAREDDFKALADAVYSPLHTVTSYNHIGDDVYKTTDMWFCYKDHIFSMIREEKYNG</sequence>
<evidence type="ECO:0000313" key="1">
    <source>
        <dbReference type="EMBL" id="MDB8742813.1"/>
    </source>
</evidence>
<dbReference type="EMBL" id="JAQMLS010000009">
    <property type="protein sequence ID" value="MDB8742813.1"/>
    <property type="molecule type" value="Genomic_DNA"/>
</dbReference>
<name>A0AAW6E0Q4_9FIRM</name>
<organism evidence="1 2">
    <name type="scientific">Ruminococcus bicirculans</name>
    <name type="common">ex Wegman et al. 2014</name>
    <dbReference type="NCBI Taxonomy" id="1160721"/>
    <lineage>
        <taxon>Bacteria</taxon>
        <taxon>Bacillati</taxon>
        <taxon>Bacillota</taxon>
        <taxon>Clostridia</taxon>
        <taxon>Eubacteriales</taxon>
        <taxon>Oscillospiraceae</taxon>
        <taxon>Ruminococcus</taxon>
    </lineage>
</organism>
<accession>A0AAW6E0Q4</accession>
<gene>
    <name evidence="1" type="ORF">PNV70_12150</name>
</gene>
<comment type="caution">
    <text evidence="1">The sequence shown here is derived from an EMBL/GenBank/DDBJ whole genome shotgun (WGS) entry which is preliminary data.</text>
</comment>
<proteinExistence type="predicted"/>
<evidence type="ECO:0000313" key="2">
    <source>
        <dbReference type="Proteomes" id="UP001211421"/>
    </source>
</evidence>
<dbReference type="Proteomes" id="UP001211421">
    <property type="component" value="Unassembled WGS sequence"/>
</dbReference>
<reference evidence="1" key="1">
    <citation type="submission" date="2023-01" db="EMBL/GenBank/DDBJ databases">
        <title>Human gut microbiome strain richness.</title>
        <authorList>
            <person name="Chen-Liaw A."/>
        </authorList>
    </citation>
    <scope>NUCLEOTIDE SEQUENCE</scope>
    <source>
        <strain evidence="1">D59st1_B8_D59t2_181005</strain>
    </source>
</reference>
<dbReference type="RefSeq" id="WP_195552013.1">
    <property type="nucleotide sequence ID" value="NZ_JADMNX010000009.1"/>
</dbReference>
<dbReference type="AlphaFoldDB" id="A0AAW6E0Q4"/>